<organism evidence="3 4">
    <name type="scientific">Plakobranchus ocellatus</name>
    <dbReference type="NCBI Taxonomy" id="259542"/>
    <lineage>
        <taxon>Eukaryota</taxon>
        <taxon>Metazoa</taxon>
        <taxon>Spiralia</taxon>
        <taxon>Lophotrochozoa</taxon>
        <taxon>Mollusca</taxon>
        <taxon>Gastropoda</taxon>
        <taxon>Heterobranchia</taxon>
        <taxon>Euthyneura</taxon>
        <taxon>Panpulmonata</taxon>
        <taxon>Sacoglossa</taxon>
        <taxon>Placobranchoidea</taxon>
        <taxon>Plakobranchidae</taxon>
        <taxon>Plakobranchus</taxon>
    </lineage>
</organism>
<evidence type="ECO:0000313" key="3">
    <source>
        <dbReference type="EMBL" id="GFO15104.1"/>
    </source>
</evidence>
<dbReference type="SUPFAM" id="SSF57184">
    <property type="entry name" value="Growth factor receptor domain"/>
    <property type="match status" value="2"/>
</dbReference>
<keyword evidence="1" id="KW-0245">EGF-like domain</keyword>
<evidence type="ECO:0000256" key="1">
    <source>
        <dbReference type="ARBA" id="ARBA00022536"/>
    </source>
</evidence>
<dbReference type="InterPro" id="IPR000742">
    <property type="entry name" value="EGF"/>
</dbReference>
<reference evidence="3 4" key="1">
    <citation type="journal article" date="2021" name="Elife">
        <title>Chloroplast acquisition without the gene transfer in kleptoplastic sea slugs, Plakobranchus ocellatus.</title>
        <authorList>
            <person name="Maeda T."/>
            <person name="Takahashi S."/>
            <person name="Yoshida T."/>
            <person name="Shimamura S."/>
            <person name="Takaki Y."/>
            <person name="Nagai Y."/>
            <person name="Toyoda A."/>
            <person name="Suzuki Y."/>
            <person name="Arimoto A."/>
            <person name="Ishii H."/>
            <person name="Satoh N."/>
            <person name="Nishiyama T."/>
            <person name="Hasebe M."/>
            <person name="Maruyama T."/>
            <person name="Minagawa J."/>
            <person name="Obokata J."/>
            <person name="Shigenobu S."/>
        </authorList>
    </citation>
    <scope>NUCLEOTIDE SEQUENCE [LARGE SCALE GENOMIC DNA]</scope>
</reference>
<feature type="domain" description="EGF-like" evidence="2">
    <location>
        <begin position="99"/>
        <end position="133"/>
    </location>
</feature>
<dbReference type="SMART" id="SM00181">
    <property type="entry name" value="EGF"/>
    <property type="match status" value="4"/>
</dbReference>
<dbReference type="PANTHER" id="PTHR24043">
    <property type="entry name" value="SCAVENGER RECEPTOR CLASS F"/>
    <property type="match status" value="1"/>
</dbReference>
<dbReference type="AlphaFoldDB" id="A0AAV4B9R8"/>
<dbReference type="Proteomes" id="UP000735302">
    <property type="component" value="Unassembled WGS sequence"/>
</dbReference>
<evidence type="ECO:0000259" key="2">
    <source>
        <dbReference type="SMART" id="SM00181"/>
    </source>
</evidence>
<accession>A0AAV4B9R8</accession>
<sequence length="262" mass="28654">MRFGPSCWLSCSSSCQDALCHHVSGDCLSCPPGKRGKRCDKNCVRGRFGLGCDGNCSTNCQGGVKICSPVDGFCTKGCAPGYVPPLCVNECPMSTYGINCAQRCNVTCTGQSCHYQTGVCESCVPGWLGDFCELECPFGTYGLGCKESCSDNCEGGLGNCSTTDGVCKQGCLAGYQPPFCVDKTHYTYILWNKFFERIRDRIFHKKCGNMLRQIKFLRLEMSPRRYLTCSFVVPAKVRREVPLDDQNCGTILAAKQIHSAFG</sequence>
<evidence type="ECO:0000313" key="4">
    <source>
        <dbReference type="Proteomes" id="UP000735302"/>
    </source>
</evidence>
<feature type="domain" description="EGF-like" evidence="2">
    <location>
        <begin position="55"/>
        <end position="88"/>
    </location>
</feature>
<dbReference type="Gene3D" id="2.170.300.10">
    <property type="entry name" value="Tie2 ligand-binding domain superfamily"/>
    <property type="match status" value="1"/>
</dbReference>
<keyword evidence="4" id="KW-1185">Reference proteome</keyword>
<feature type="domain" description="EGF-like" evidence="2">
    <location>
        <begin position="10"/>
        <end position="40"/>
    </location>
</feature>
<dbReference type="GO" id="GO:0005044">
    <property type="term" value="F:scavenger receptor activity"/>
    <property type="evidence" value="ECO:0007669"/>
    <property type="project" value="InterPro"/>
</dbReference>
<dbReference type="InterPro" id="IPR009030">
    <property type="entry name" value="Growth_fac_rcpt_cys_sf"/>
</dbReference>
<proteinExistence type="predicted"/>
<dbReference type="EMBL" id="BLXT01004603">
    <property type="protein sequence ID" value="GFO15104.1"/>
    <property type="molecule type" value="Genomic_DNA"/>
</dbReference>
<gene>
    <name evidence="3" type="ORF">PoB_004160900</name>
</gene>
<comment type="caution">
    <text evidence="3">The sequence shown here is derived from an EMBL/GenBank/DDBJ whole genome shotgun (WGS) entry which is preliminary data.</text>
</comment>
<feature type="domain" description="EGF-like" evidence="2">
    <location>
        <begin position="148"/>
        <end position="181"/>
    </location>
</feature>
<dbReference type="InterPro" id="IPR042635">
    <property type="entry name" value="MEGF10/SREC1/2-like"/>
</dbReference>
<dbReference type="PANTHER" id="PTHR24043:SF8">
    <property type="entry name" value="EGF-LIKE DOMAIN-CONTAINING PROTEIN"/>
    <property type="match status" value="1"/>
</dbReference>
<protein>
    <submittedName>
        <fullName evidence="3">Multiple epidermal growth factor-like domains 10</fullName>
    </submittedName>
</protein>
<name>A0AAV4B9R8_9GAST</name>